<dbReference type="InterPro" id="IPR043519">
    <property type="entry name" value="NT_sf"/>
</dbReference>
<keyword evidence="5" id="KW-1185">Reference proteome</keyword>
<evidence type="ECO:0000259" key="3">
    <source>
        <dbReference type="SMART" id="SM00954"/>
    </source>
</evidence>
<organism evidence="4 5">
    <name type="scientific">Phialocephala subalpina</name>
    <dbReference type="NCBI Taxonomy" id="576137"/>
    <lineage>
        <taxon>Eukaryota</taxon>
        <taxon>Fungi</taxon>
        <taxon>Dikarya</taxon>
        <taxon>Ascomycota</taxon>
        <taxon>Pezizomycotina</taxon>
        <taxon>Leotiomycetes</taxon>
        <taxon>Helotiales</taxon>
        <taxon>Mollisiaceae</taxon>
        <taxon>Phialocephala</taxon>
        <taxon>Phialocephala fortinii species complex</taxon>
    </lineage>
</organism>
<gene>
    <name evidence="4" type="ORF">PAC_09793</name>
</gene>
<evidence type="ECO:0000313" key="4">
    <source>
        <dbReference type="EMBL" id="CZR59899.1"/>
    </source>
</evidence>
<dbReference type="AlphaFoldDB" id="A0A1L7X4E8"/>
<dbReference type="EMBL" id="FJOG01000015">
    <property type="protein sequence ID" value="CZR59899.1"/>
    <property type="molecule type" value="Genomic_DNA"/>
</dbReference>
<reference evidence="4 5" key="1">
    <citation type="submission" date="2016-03" db="EMBL/GenBank/DDBJ databases">
        <authorList>
            <person name="Ploux O."/>
        </authorList>
    </citation>
    <scope>NUCLEOTIDE SEQUENCE [LARGE SCALE GENOMIC DNA]</scope>
    <source>
        <strain evidence="4 5">UAMH 11012</strain>
    </source>
</reference>
<dbReference type="Proteomes" id="UP000184330">
    <property type="component" value="Unassembled WGS sequence"/>
</dbReference>
<dbReference type="PANTHER" id="PTHR41773">
    <property type="entry name" value="GTP PYROPHOSPHATASE-RELATED"/>
    <property type="match status" value="1"/>
</dbReference>
<dbReference type="CDD" id="cd05399">
    <property type="entry name" value="NT_Rel-Spo_like"/>
    <property type="match status" value="1"/>
</dbReference>
<feature type="compositionally biased region" description="Polar residues" evidence="2">
    <location>
        <begin position="22"/>
        <end position="31"/>
    </location>
</feature>
<protein>
    <recommendedName>
        <fullName evidence="3">RelA/SpoT domain-containing protein</fullName>
    </recommendedName>
</protein>
<dbReference type="Gene3D" id="3.30.460.10">
    <property type="entry name" value="Beta Polymerase, domain 2"/>
    <property type="match status" value="1"/>
</dbReference>
<dbReference type="SMART" id="SM00954">
    <property type="entry name" value="RelA_SpoT"/>
    <property type="match status" value="1"/>
</dbReference>
<dbReference type="OrthoDB" id="4719016at2759"/>
<dbReference type="SUPFAM" id="SSF81301">
    <property type="entry name" value="Nucleotidyltransferase"/>
    <property type="match status" value="1"/>
</dbReference>
<dbReference type="PANTHER" id="PTHR41773:SF1">
    <property type="entry name" value="RELA_SPOT DOMAIN-CONTAINING PROTEIN"/>
    <property type="match status" value="1"/>
</dbReference>
<dbReference type="InterPro" id="IPR007685">
    <property type="entry name" value="RelA_SpoT"/>
</dbReference>
<feature type="region of interest" description="Disordered" evidence="2">
    <location>
        <begin position="1"/>
        <end position="35"/>
    </location>
</feature>
<dbReference type="STRING" id="576137.A0A1L7X4E8"/>
<accession>A0A1L7X4E8</accession>
<evidence type="ECO:0000256" key="1">
    <source>
        <dbReference type="SAM" id="Coils"/>
    </source>
</evidence>
<feature type="compositionally biased region" description="Basic and acidic residues" evidence="2">
    <location>
        <begin position="11"/>
        <end position="21"/>
    </location>
</feature>
<feature type="domain" description="RelA/SpoT" evidence="3">
    <location>
        <begin position="85"/>
        <end position="260"/>
    </location>
</feature>
<feature type="compositionally biased region" description="Polar residues" evidence="2">
    <location>
        <begin position="1"/>
        <end position="10"/>
    </location>
</feature>
<keyword evidence="1" id="KW-0175">Coiled coil</keyword>
<dbReference type="GO" id="GO:0015969">
    <property type="term" value="P:guanosine tetraphosphate metabolic process"/>
    <property type="evidence" value="ECO:0007669"/>
    <property type="project" value="InterPro"/>
</dbReference>
<evidence type="ECO:0000256" key="2">
    <source>
        <dbReference type="SAM" id="MobiDB-lite"/>
    </source>
</evidence>
<proteinExistence type="predicted"/>
<evidence type="ECO:0000313" key="5">
    <source>
        <dbReference type="Proteomes" id="UP000184330"/>
    </source>
</evidence>
<sequence>MGSSNNSQMHDYNDLYKETQGHGDSQAQNAQEKVDSELYDNKTSSFVSSYVEQRTQGQFEELLAHARNHCELLLKSIDVKGAVHGRIKDPESLRKKLKDLKNDSSLKLNFRDWVVKGNDIYEHPDMGDLAGVRIGLYFPTDVAKVEKKMKESFKQIHSFGTVTEGRLPTSRETDVRQYGRGRWYTVDANNAIEFWNHSGYESWQMVVKWKDPLGFSLESVRTGMHENFKSLKFEVQVGTVVSQAWAEVQHNIIYKKPDDILATSTMKRMIDAINGLAITTDIMLKELARSLEDAKKEAEDAKQKHQQTFQSLKTFVNELAVLDTDPNAANLAELSNNGVKLFYTMLRNDPKLSDKYFQLALKDPDSVAFSYISE</sequence>
<feature type="coiled-coil region" evidence="1">
    <location>
        <begin position="284"/>
        <end position="311"/>
    </location>
</feature>
<dbReference type="Pfam" id="PF04607">
    <property type="entry name" value="RelA_SpoT"/>
    <property type="match status" value="1"/>
</dbReference>
<name>A0A1L7X4E8_9HELO</name>